<organism evidence="2 3">
    <name type="scientific">Jatropha curcas</name>
    <name type="common">Barbados nut</name>
    <dbReference type="NCBI Taxonomy" id="180498"/>
    <lineage>
        <taxon>Eukaryota</taxon>
        <taxon>Viridiplantae</taxon>
        <taxon>Streptophyta</taxon>
        <taxon>Embryophyta</taxon>
        <taxon>Tracheophyta</taxon>
        <taxon>Spermatophyta</taxon>
        <taxon>Magnoliopsida</taxon>
        <taxon>eudicotyledons</taxon>
        <taxon>Gunneridae</taxon>
        <taxon>Pentapetalae</taxon>
        <taxon>rosids</taxon>
        <taxon>fabids</taxon>
        <taxon>Malpighiales</taxon>
        <taxon>Euphorbiaceae</taxon>
        <taxon>Crotonoideae</taxon>
        <taxon>Jatropheae</taxon>
        <taxon>Jatropha</taxon>
    </lineage>
</organism>
<evidence type="ECO:0000313" key="3">
    <source>
        <dbReference type="Proteomes" id="UP000027138"/>
    </source>
</evidence>
<feature type="compositionally biased region" description="Polar residues" evidence="1">
    <location>
        <begin position="62"/>
        <end position="99"/>
    </location>
</feature>
<feature type="region of interest" description="Disordered" evidence="1">
    <location>
        <begin position="44"/>
        <end position="108"/>
    </location>
</feature>
<dbReference type="EMBL" id="KK914406">
    <property type="protein sequence ID" value="KDP37400.1"/>
    <property type="molecule type" value="Genomic_DNA"/>
</dbReference>
<protein>
    <submittedName>
        <fullName evidence="2">Uncharacterized protein</fullName>
    </submittedName>
</protein>
<gene>
    <name evidence="2" type="ORF">JCGZ_08411</name>
</gene>
<keyword evidence="3" id="KW-1185">Reference proteome</keyword>
<sequence>MSYETGVTIVVHHRGVFTVRKGKVSYDGGDLQFLPTIENAKNEGNHVQTEDGGDNVSYEDGGQTNENGIGSNNETIAKSNNTNSSATPEVGASRSTISIKTEDGEYEEIEVDPDYQFGNEELHRAREQVKIFFTNRGSADDEDSIGDEGESEE</sequence>
<proteinExistence type="predicted"/>
<reference evidence="2 3" key="1">
    <citation type="journal article" date="2014" name="PLoS ONE">
        <title>Global Analysis of Gene Expression Profiles in Physic Nut (Jatropha curcas L.) Seedlings Exposed to Salt Stress.</title>
        <authorList>
            <person name="Zhang L."/>
            <person name="Zhang C."/>
            <person name="Wu P."/>
            <person name="Chen Y."/>
            <person name="Li M."/>
            <person name="Jiang H."/>
            <person name="Wu G."/>
        </authorList>
    </citation>
    <scope>NUCLEOTIDE SEQUENCE [LARGE SCALE GENOMIC DNA]</scope>
    <source>
        <strain evidence="3">cv. GZQX0401</strain>
        <tissue evidence="2">Young leaves</tissue>
    </source>
</reference>
<evidence type="ECO:0000256" key="1">
    <source>
        <dbReference type="SAM" id="MobiDB-lite"/>
    </source>
</evidence>
<name>A0A067KYQ9_JATCU</name>
<dbReference type="AlphaFoldDB" id="A0A067KYQ9"/>
<evidence type="ECO:0000313" key="2">
    <source>
        <dbReference type="EMBL" id="KDP37400.1"/>
    </source>
</evidence>
<feature type="region of interest" description="Disordered" evidence="1">
    <location>
        <begin position="133"/>
        <end position="153"/>
    </location>
</feature>
<feature type="compositionally biased region" description="Acidic residues" evidence="1">
    <location>
        <begin position="140"/>
        <end position="153"/>
    </location>
</feature>
<accession>A0A067KYQ9</accession>
<dbReference type="Proteomes" id="UP000027138">
    <property type="component" value="Unassembled WGS sequence"/>
</dbReference>